<keyword evidence="1" id="KW-0812">Transmembrane</keyword>
<proteinExistence type="predicted"/>
<keyword evidence="3" id="KW-1185">Reference proteome</keyword>
<dbReference type="Pfam" id="PF05975">
    <property type="entry name" value="EcsB"/>
    <property type="match status" value="1"/>
</dbReference>
<dbReference type="RefSeq" id="WP_184521403.1">
    <property type="nucleotide sequence ID" value="NZ_JACHGK010000001.1"/>
</dbReference>
<evidence type="ECO:0000256" key="1">
    <source>
        <dbReference type="SAM" id="Phobius"/>
    </source>
</evidence>
<feature type="transmembrane region" description="Helical" evidence="1">
    <location>
        <begin position="348"/>
        <end position="369"/>
    </location>
</feature>
<keyword evidence="1" id="KW-1133">Transmembrane helix</keyword>
<dbReference type="PIRSF" id="PIRSF037259">
    <property type="entry name" value="EcsB_ABC"/>
    <property type="match status" value="1"/>
</dbReference>
<dbReference type="AlphaFoldDB" id="A0A7X0HMT9"/>
<feature type="transmembrane region" description="Helical" evidence="1">
    <location>
        <begin position="57"/>
        <end position="81"/>
    </location>
</feature>
<feature type="transmembrane region" description="Helical" evidence="1">
    <location>
        <begin position="21"/>
        <end position="45"/>
    </location>
</feature>
<sequence length="404" mass="46771">MFDEKLLWKERFSRTSRELSRYLRYIFNGHLVIVLVFLLGSAAYYYQEWLKVIPDNFPAAIIMAAAIAFLLTLSPIFTFMSEADRIFLIPLETSLNGYFKKSLFISFTLQLYLLVIGLAVLMPLYAAVNNGDFKSFFYFLAAVIVVKYVNLLLRWHVQYYQESTVLKTDSLIRFCVNLVFLYLLFSNAPLYFTIVPFVILLGLYMYYKGQTKGKGLKWEFLIKQDEKRMTSFYRLANLFTDVPKLKSAVKRREWLDFLLAKIPFQQDQTFTYLLARTFLRSGDYFGLLLRLTIIGAGALYFLAFGIGQVVLVVLFLYLTGFQLLPLWKHHQYHSPLELYPISSEEKERSFLSLLRIVLFIQTVFLSAAVLAGGQIATAAISLIAGIIFTVYFISLYSQRKIKNG</sequence>
<feature type="transmembrane region" description="Helical" evidence="1">
    <location>
        <begin position="375"/>
        <end position="396"/>
    </location>
</feature>
<dbReference type="EMBL" id="JACHGK010000001">
    <property type="protein sequence ID" value="MBB6443476.1"/>
    <property type="molecule type" value="Genomic_DNA"/>
</dbReference>
<dbReference type="InterPro" id="IPR010288">
    <property type="entry name" value="EcsB_ABC"/>
</dbReference>
<comment type="caution">
    <text evidence="2">The sequence shown here is derived from an EMBL/GenBank/DDBJ whole genome shotgun (WGS) entry which is preliminary data.</text>
</comment>
<organism evidence="2 3">
    <name type="scientific">Bacillus benzoevorans</name>
    <dbReference type="NCBI Taxonomy" id="1456"/>
    <lineage>
        <taxon>Bacteria</taxon>
        <taxon>Bacillati</taxon>
        <taxon>Bacillota</taxon>
        <taxon>Bacilli</taxon>
        <taxon>Bacillales</taxon>
        <taxon>Bacillaceae</taxon>
        <taxon>Bacillus</taxon>
    </lineage>
</organism>
<evidence type="ECO:0000313" key="3">
    <source>
        <dbReference type="Proteomes" id="UP000531594"/>
    </source>
</evidence>
<gene>
    <name evidence="2" type="ORF">HNR53_000064</name>
</gene>
<feature type="transmembrane region" description="Helical" evidence="1">
    <location>
        <begin position="102"/>
        <end position="124"/>
    </location>
</feature>
<accession>A0A7X0HMT9</accession>
<dbReference type="Proteomes" id="UP000531594">
    <property type="component" value="Unassembled WGS sequence"/>
</dbReference>
<name>A0A7X0HMT9_9BACI</name>
<dbReference type="GO" id="GO:0016020">
    <property type="term" value="C:membrane"/>
    <property type="evidence" value="ECO:0007669"/>
    <property type="project" value="InterPro"/>
</dbReference>
<reference evidence="2 3" key="1">
    <citation type="submission" date="2020-08" db="EMBL/GenBank/DDBJ databases">
        <title>Genomic Encyclopedia of Type Strains, Phase IV (KMG-IV): sequencing the most valuable type-strain genomes for metagenomic binning, comparative biology and taxonomic classification.</title>
        <authorList>
            <person name="Goeker M."/>
        </authorList>
    </citation>
    <scope>NUCLEOTIDE SEQUENCE [LARGE SCALE GENOMIC DNA]</scope>
    <source>
        <strain evidence="2 3">DSM 5391</strain>
    </source>
</reference>
<evidence type="ECO:0000313" key="2">
    <source>
        <dbReference type="EMBL" id="MBB6443476.1"/>
    </source>
</evidence>
<keyword evidence="1" id="KW-0472">Membrane</keyword>
<protein>
    <submittedName>
        <fullName evidence="2">ABC-2 type transport system permease protein</fullName>
    </submittedName>
</protein>
<feature type="transmembrane region" description="Helical" evidence="1">
    <location>
        <begin position="136"/>
        <end position="153"/>
    </location>
</feature>